<dbReference type="PROSITE" id="PS51384">
    <property type="entry name" value="FAD_FR"/>
    <property type="match status" value="1"/>
</dbReference>
<dbReference type="PANTHER" id="PTHR47354">
    <property type="entry name" value="NADH OXIDOREDUCTASE HCR"/>
    <property type="match status" value="1"/>
</dbReference>
<dbReference type="InterPro" id="IPR017927">
    <property type="entry name" value="FAD-bd_FR_type"/>
</dbReference>
<dbReference type="RefSeq" id="WP_217791799.1">
    <property type="nucleotide sequence ID" value="NZ_JAHSPG010000009.1"/>
</dbReference>
<reference evidence="2" key="1">
    <citation type="submission" date="2021-06" db="EMBL/GenBank/DDBJ databases">
        <authorList>
            <person name="Huq M.A."/>
        </authorList>
    </citation>
    <scope>NUCLEOTIDE SEQUENCE</scope>
    <source>
        <strain evidence="2">MAH-26</strain>
    </source>
</reference>
<evidence type="ECO:0000259" key="1">
    <source>
        <dbReference type="PROSITE" id="PS51384"/>
    </source>
</evidence>
<dbReference type="EMBL" id="JAHSPG010000009">
    <property type="protein sequence ID" value="MBV4358117.1"/>
    <property type="molecule type" value="Genomic_DNA"/>
</dbReference>
<evidence type="ECO:0000313" key="3">
    <source>
        <dbReference type="Proteomes" id="UP000812270"/>
    </source>
</evidence>
<name>A0A9E2SB76_9BACT</name>
<gene>
    <name evidence="2" type="ORF">KTO63_13210</name>
</gene>
<protein>
    <submittedName>
        <fullName evidence="2">FAD-dependent oxidoreductase</fullName>
    </submittedName>
</protein>
<feature type="domain" description="FAD-binding FR-type" evidence="1">
    <location>
        <begin position="2"/>
        <end position="107"/>
    </location>
</feature>
<dbReference type="AlphaFoldDB" id="A0A9E2SB76"/>
<dbReference type="Proteomes" id="UP000812270">
    <property type="component" value="Unassembled WGS sequence"/>
</dbReference>
<dbReference type="InterPro" id="IPR008333">
    <property type="entry name" value="Cbr1-like_FAD-bd_dom"/>
</dbReference>
<dbReference type="Pfam" id="PF00175">
    <property type="entry name" value="NAD_binding_1"/>
    <property type="match status" value="1"/>
</dbReference>
<dbReference type="GO" id="GO:0016491">
    <property type="term" value="F:oxidoreductase activity"/>
    <property type="evidence" value="ECO:0007669"/>
    <property type="project" value="InterPro"/>
</dbReference>
<evidence type="ECO:0000313" key="2">
    <source>
        <dbReference type="EMBL" id="MBV4358117.1"/>
    </source>
</evidence>
<dbReference type="Pfam" id="PF00970">
    <property type="entry name" value="FAD_binding_6"/>
    <property type="match status" value="1"/>
</dbReference>
<dbReference type="InterPro" id="IPR050415">
    <property type="entry name" value="MRET"/>
</dbReference>
<keyword evidence="3" id="KW-1185">Reference proteome</keyword>
<dbReference type="CDD" id="cd00322">
    <property type="entry name" value="FNR_like"/>
    <property type="match status" value="1"/>
</dbReference>
<comment type="caution">
    <text evidence="2">The sequence shown here is derived from an EMBL/GenBank/DDBJ whole genome shotgun (WGS) entry which is preliminary data.</text>
</comment>
<accession>A0A9E2SB76</accession>
<organism evidence="2 3">
    <name type="scientific">Pinibacter aurantiacus</name>
    <dbReference type="NCBI Taxonomy" id="2851599"/>
    <lineage>
        <taxon>Bacteria</taxon>
        <taxon>Pseudomonadati</taxon>
        <taxon>Bacteroidota</taxon>
        <taxon>Chitinophagia</taxon>
        <taxon>Chitinophagales</taxon>
        <taxon>Chitinophagaceae</taxon>
        <taxon>Pinibacter</taxon>
    </lineage>
</organism>
<dbReference type="InterPro" id="IPR001433">
    <property type="entry name" value="OxRdtase_FAD/NAD-bd"/>
</dbReference>
<proteinExistence type="predicted"/>
<sequence>MLPWLAGKVIKIQDETNATRRFWIQVPELEKFDFAPGQFVTLDLPIHEQKNKRWRSYSIASWPDGTNVIELVIVLLEGGLGTTYLFNEVTVGSELILRGPQGVFTLPPVIEKDLYFICTGTGIAPFRAMVRHIYNHSIPHENIYLIFGCRKCGDALYSKEMQELESQLGAFKYLPTFSREEGNDLVRKGYVHTVYEDICINNKTATEQILRPAHFYLCGWKNMIDEAKQRILSLGYDKKDIHLELYG</sequence>
<dbReference type="PANTHER" id="PTHR47354:SF5">
    <property type="entry name" value="PROTEIN RFBI"/>
    <property type="match status" value="1"/>
</dbReference>